<name>A0AAE1A329_9GAST</name>
<dbReference type="AlphaFoldDB" id="A0AAE1A329"/>
<dbReference type="EMBL" id="JAWDGP010002758">
    <property type="protein sequence ID" value="KAK3780190.1"/>
    <property type="molecule type" value="Genomic_DNA"/>
</dbReference>
<feature type="region of interest" description="Disordered" evidence="1">
    <location>
        <begin position="15"/>
        <end position="57"/>
    </location>
</feature>
<dbReference type="Proteomes" id="UP001283361">
    <property type="component" value="Unassembled WGS sequence"/>
</dbReference>
<evidence type="ECO:0000256" key="1">
    <source>
        <dbReference type="SAM" id="MobiDB-lite"/>
    </source>
</evidence>
<evidence type="ECO:0000313" key="2">
    <source>
        <dbReference type="EMBL" id="KAK3780190.1"/>
    </source>
</evidence>
<evidence type="ECO:0000313" key="3">
    <source>
        <dbReference type="Proteomes" id="UP001283361"/>
    </source>
</evidence>
<proteinExistence type="predicted"/>
<gene>
    <name evidence="2" type="ORF">RRG08_051668</name>
</gene>
<reference evidence="2" key="1">
    <citation type="journal article" date="2023" name="G3 (Bethesda)">
        <title>A reference genome for the long-term kleptoplast-retaining sea slug Elysia crispata morphotype clarki.</title>
        <authorList>
            <person name="Eastman K.E."/>
            <person name="Pendleton A.L."/>
            <person name="Shaikh M.A."/>
            <person name="Suttiyut T."/>
            <person name="Ogas R."/>
            <person name="Tomko P."/>
            <person name="Gavelis G."/>
            <person name="Widhalm J.R."/>
            <person name="Wisecaver J.H."/>
        </authorList>
    </citation>
    <scope>NUCLEOTIDE SEQUENCE</scope>
    <source>
        <strain evidence="2">ECLA1</strain>
    </source>
</reference>
<comment type="caution">
    <text evidence="2">The sequence shown here is derived from an EMBL/GenBank/DDBJ whole genome shotgun (WGS) entry which is preliminary data.</text>
</comment>
<sequence>MTLQAVSISFLHRCHSNSQQPSKPPRVVPLLPDLRHGTHTQPSQASVALPSPRSSHRLAKPVRLDQKTYAPPLKRLNEALIGQGAEAATGQATQLGLMNAEF</sequence>
<organism evidence="2 3">
    <name type="scientific">Elysia crispata</name>
    <name type="common">lettuce slug</name>
    <dbReference type="NCBI Taxonomy" id="231223"/>
    <lineage>
        <taxon>Eukaryota</taxon>
        <taxon>Metazoa</taxon>
        <taxon>Spiralia</taxon>
        <taxon>Lophotrochozoa</taxon>
        <taxon>Mollusca</taxon>
        <taxon>Gastropoda</taxon>
        <taxon>Heterobranchia</taxon>
        <taxon>Euthyneura</taxon>
        <taxon>Panpulmonata</taxon>
        <taxon>Sacoglossa</taxon>
        <taxon>Placobranchoidea</taxon>
        <taxon>Plakobranchidae</taxon>
        <taxon>Elysia</taxon>
    </lineage>
</organism>
<keyword evidence="3" id="KW-1185">Reference proteome</keyword>
<protein>
    <submittedName>
        <fullName evidence="2">Uncharacterized protein</fullName>
    </submittedName>
</protein>
<accession>A0AAE1A329</accession>